<feature type="transmembrane region" description="Helical" evidence="1">
    <location>
        <begin position="6"/>
        <end position="26"/>
    </location>
</feature>
<gene>
    <name evidence="2" type="ORF">SAMN04488003_1105</name>
</gene>
<protein>
    <recommendedName>
        <fullName evidence="4">50S ribosomal protein L35</fullName>
    </recommendedName>
</protein>
<proteinExistence type="predicted"/>
<name>A0A1H8E822_9RHOB</name>
<dbReference type="EMBL" id="FOCI01000010">
    <property type="protein sequence ID" value="SEN14928.1"/>
    <property type="molecule type" value="Genomic_DNA"/>
</dbReference>
<reference evidence="2 3" key="1">
    <citation type="submission" date="2016-10" db="EMBL/GenBank/DDBJ databases">
        <authorList>
            <person name="de Groot N.N."/>
        </authorList>
    </citation>
    <scope>NUCLEOTIDE SEQUENCE [LARGE SCALE GENOMIC DNA]</scope>
    <source>
        <strain evidence="2 3">DSM 16213</strain>
    </source>
</reference>
<evidence type="ECO:0000256" key="1">
    <source>
        <dbReference type="SAM" id="Phobius"/>
    </source>
</evidence>
<keyword evidence="3" id="KW-1185">Reference proteome</keyword>
<sequence length="74" mass="7992">MDTDLIFVVGVFIAVLAVPAIISAFMDGRVPRAPALTVVIAALMIGYAVRERPMTYTVEGIPDAVLRVIATYIR</sequence>
<evidence type="ECO:0000313" key="3">
    <source>
        <dbReference type="Proteomes" id="UP000199585"/>
    </source>
</evidence>
<organism evidence="2 3">
    <name type="scientific">Loktanella fryxellensis</name>
    <dbReference type="NCBI Taxonomy" id="245187"/>
    <lineage>
        <taxon>Bacteria</taxon>
        <taxon>Pseudomonadati</taxon>
        <taxon>Pseudomonadota</taxon>
        <taxon>Alphaproteobacteria</taxon>
        <taxon>Rhodobacterales</taxon>
        <taxon>Roseobacteraceae</taxon>
        <taxon>Loktanella</taxon>
    </lineage>
</organism>
<evidence type="ECO:0000313" key="2">
    <source>
        <dbReference type="EMBL" id="SEN14928.1"/>
    </source>
</evidence>
<dbReference type="STRING" id="245187.SAMN04488003_1105"/>
<keyword evidence="1" id="KW-0472">Membrane</keyword>
<accession>A0A1H8E822</accession>
<dbReference type="RefSeq" id="WP_089902093.1">
    <property type="nucleotide sequence ID" value="NZ_FOCI01000010.1"/>
</dbReference>
<evidence type="ECO:0008006" key="4">
    <source>
        <dbReference type="Google" id="ProtNLM"/>
    </source>
</evidence>
<keyword evidence="1" id="KW-1133">Transmembrane helix</keyword>
<dbReference type="AlphaFoldDB" id="A0A1H8E822"/>
<feature type="transmembrane region" description="Helical" evidence="1">
    <location>
        <begin position="33"/>
        <end position="49"/>
    </location>
</feature>
<keyword evidence="1" id="KW-0812">Transmembrane</keyword>
<dbReference type="OrthoDB" id="7875801at2"/>
<dbReference type="Proteomes" id="UP000199585">
    <property type="component" value="Unassembled WGS sequence"/>
</dbReference>